<evidence type="ECO:0000313" key="3">
    <source>
        <dbReference type="Proteomes" id="UP001152561"/>
    </source>
</evidence>
<feature type="compositionally biased region" description="Gly residues" evidence="1">
    <location>
        <begin position="328"/>
        <end position="338"/>
    </location>
</feature>
<accession>A0A9Q1L2R6</accession>
<reference evidence="3" key="1">
    <citation type="journal article" date="2023" name="Proc. Natl. Acad. Sci. U.S.A.">
        <title>Genomic and structural basis for evolution of tropane alkaloid biosynthesis.</title>
        <authorList>
            <person name="Wanga Y.-J."/>
            <person name="Taina T."/>
            <person name="Yua J.-Y."/>
            <person name="Lia J."/>
            <person name="Xua B."/>
            <person name="Chenc J."/>
            <person name="D'Auriad J.C."/>
            <person name="Huanga J.-P."/>
            <person name="Huanga S.-X."/>
        </authorList>
    </citation>
    <scope>NUCLEOTIDE SEQUENCE [LARGE SCALE GENOMIC DNA]</scope>
    <source>
        <strain evidence="3">cv. KIB-2019</strain>
    </source>
</reference>
<feature type="region of interest" description="Disordered" evidence="1">
    <location>
        <begin position="280"/>
        <end position="355"/>
    </location>
</feature>
<comment type="caution">
    <text evidence="2">The sequence shown here is derived from an EMBL/GenBank/DDBJ whole genome shotgun (WGS) entry which is preliminary data.</text>
</comment>
<feature type="compositionally biased region" description="Polar residues" evidence="1">
    <location>
        <begin position="284"/>
        <end position="308"/>
    </location>
</feature>
<feature type="region of interest" description="Disordered" evidence="1">
    <location>
        <begin position="30"/>
        <end position="84"/>
    </location>
</feature>
<feature type="compositionally biased region" description="Basic and acidic residues" evidence="1">
    <location>
        <begin position="202"/>
        <end position="214"/>
    </location>
</feature>
<dbReference type="OrthoDB" id="1434255at2759"/>
<feature type="compositionally biased region" description="Basic and acidic residues" evidence="1">
    <location>
        <begin position="43"/>
        <end position="53"/>
    </location>
</feature>
<proteinExistence type="predicted"/>
<dbReference type="EMBL" id="JAJAGQ010000024">
    <property type="protein sequence ID" value="KAJ8526989.1"/>
    <property type="molecule type" value="Genomic_DNA"/>
</dbReference>
<name>A0A9Q1L2R6_9SOLA</name>
<organism evidence="2 3">
    <name type="scientific">Anisodus acutangulus</name>
    <dbReference type="NCBI Taxonomy" id="402998"/>
    <lineage>
        <taxon>Eukaryota</taxon>
        <taxon>Viridiplantae</taxon>
        <taxon>Streptophyta</taxon>
        <taxon>Embryophyta</taxon>
        <taxon>Tracheophyta</taxon>
        <taxon>Spermatophyta</taxon>
        <taxon>Magnoliopsida</taxon>
        <taxon>eudicotyledons</taxon>
        <taxon>Gunneridae</taxon>
        <taxon>Pentapetalae</taxon>
        <taxon>asterids</taxon>
        <taxon>lamiids</taxon>
        <taxon>Solanales</taxon>
        <taxon>Solanaceae</taxon>
        <taxon>Solanoideae</taxon>
        <taxon>Hyoscyameae</taxon>
        <taxon>Anisodus</taxon>
    </lineage>
</organism>
<dbReference type="Proteomes" id="UP001152561">
    <property type="component" value="Unassembled WGS sequence"/>
</dbReference>
<keyword evidence="3" id="KW-1185">Reference proteome</keyword>
<evidence type="ECO:0000313" key="2">
    <source>
        <dbReference type="EMBL" id="KAJ8526989.1"/>
    </source>
</evidence>
<protein>
    <submittedName>
        <fullName evidence="2">Uncharacterized protein</fullName>
    </submittedName>
</protein>
<dbReference type="AlphaFoldDB" id="A0A9Q1L2R6"/>
<feature type="region of interest" description="Disordered" evidence="1">
    <location>
        <begin position="369"/>
        <end position="389"/>
    </location>
</feature>
<feature type="compositionally biased region" description="Basic and acidic residues" evidence="1">
    <location>
        <begin position="374"/>
        <end position="389"/>
    </location>
</feature>
<feature type="compositionally biased region" description="Polar residues" evidence="1">
    <location>
        <begin position="342"/>
        <end position="355"/>
    </location>
</feature>
<sequence>MSRRKEKMAEKRNVDISVDKEIPEILEVETSIGLEVNNQASGGDKETETRESLGSEVNRNSKNLDSTTEKQFSPGTRWSCDSTGIGTGQSEKEDLLPVNLACENRAPIINLSACEVGDCNENNLNTFSGSPGSLTVIDISDSDEEMACVSNSYRVSRNLTFPHQIKEEDIKESSTSLSKRKRSLRDTDDDDDSSFGKQKTRSGQELDYDKKQSFAHDNSRNVAVSIRRCDDKVGGKCYSQPSFKRCDLYKLNEIDDESSSDSDNDLCSDKNMDMLIKRTREGRSISSKGHSFTKSQEVSQSDKFSNLDSNKEEQFSPGAHIGCESTGNGRGQSGGEGSGNTDLVSTKKNPANCPNAQTLAYMPSACRLAQVSSDDSKKEKESYSAVKTE</sequence>
<feature type="region of interest" description="Disordered" evidence="1">
    <location>
        <begin position="166"/>
        <end position="214"/>
    </location>
</feature>
<gene>
    <name evidence="2" type="ORF">K7X08_029466</name>
</gene>
<feature type="compositionally biased region" description="Polar residues" evidence="1">
    <location>
        <begin position="55"/>
        <end position="84"/>
    </location>
</feature>
<evidence type="ECO:0000256" key="1">
    <source>
        <dbReference type="SAM" id="MobiDB-lite"/>
    </source>
</evidence>